<dbReference type="GO" id="GO:0005524">
    <property type="term" value="F:ATP binding"/>
    <property type="evidence" value="ECO:0007669"/>
    <property type="project" value="UniProtKB-KW"/>
</dbReference>
<gene>
    <name evidence="3" type="ORF">ENV82_00480</name>
</gene>
<evidence type="ECO:0000313" key="3">
    <source>
        <dbReference type="EMBL" id="HGW59910.1"/>
    </source>
</evidence>
<dbReference type="Gene3D" id="3.40.50.300">
    <property type="entry name" value="P-loop containing nucleotide triphosphate hydrolases"/>
    <property type="match status" value="2"/>
</dbReference>
<feature type="domain" description="Helicase HerA central" evidence="1">
    <location>
        <begin position="141"/>
        <end position="373"/>
    </location>
</feature>
<comment type="caution">
    <text evidence="3">The sequence shown here is derived from an EMBL/GenBank/DDBJ whole genome shotgun (WGS) entry which is preliminary data.</text>
</comment>
<feature type="domain" description="Helicase HerA barrel" evidence="2">
    <location>
        <begin position="12"/>
        <end position="87"/>
    </location>
</feature>
<dbReference type="InterPro" id="IPR002789">
    <property type="entry name" value="HerA_central"/>
</dbReference>
<dbReference type="SUPFAM" id="SSF52540">
    <property type="entry name" value="P-loop containing nucleoside triphosphate hydrolases"/>
    <property type="match status" value="1"/>
</dbReference>
<dbReference type="PANTHER" id="PTHR42957">
    <property type="entry name" value="HELICASE MJ1565-RELATED"/>
    <property type="match status" value="1"/>
</dbReference>
<evidence type="ECO:0000259" key="2">
    <source>
        <dbReference type="Pfam" id="PF09378"/>
    </source>
</evidence>
<dbReference type="AlphaFoldDB" id="A0A7C4TWX3"/>
<keyword evidence="3" id="KW-0067">ATP-binding</keyword>
<dbReference type="Pfam" id="PF01935">
    <property type="entry name" value="DUF87"/>
    <property type="match status" value="1"/>
</dbReference>
<reference evidence="3" key="1">
    <citation type="journal article" date="2020" name="mSystems">
        <title>Genome- and Community-Level Interaction Insights into Carbon Utilization and Element Cycling Functions of Hydrothermarchaeota in Hydrothermal Sediment.</title>
        <authorList>
            <person name="Zhou Z."/>
            <person name="Liu Y."/>
            <person name="Xu W."/>
            <person name="Pan J."/>
            <person name="Luo Z.H."/>
            <person name="Li M."/>
        </authorList>
    </citation>
    <scope>NUCLEOTIDE SEQUENCE [LARGE SCALE GENOMIC DNA]</scope>
    <source>
        <strain evidence="3">SpSt-794</strain>
    </source>
</reference>
<evidence type="ECO:0000259" key="1">
    <source>
        <dbReference type="Pfam" id="PF01935"/>
    </source>
</evidence>
<accession>A0A7C4TWX3</accession>
<keyword evidence="3" id="KW-0547">Nucleotide-binding</keyword>
<dbReference type="InterPro" id="IPR008571">
    <property type="entry name" value="HerA-like"/>
</dbReference>
<dbReference type="InterPro" id="IPR027417">
    <property type="entry name" value="P-loop_NTPase"/>
</dbReference>
<protein>
    <submittedName>
        <fullName evidence="3">ATP-binding protein</fullName>
    </submittedName>
</protein>
<organism evidence="3">
    <name type="scientific">Caldisericum exile</name>
    <dbReference type="NCBI Taxonomy" id="693075"/>
    <lineage>
        <taxon>Bacteria</taxon>
        <taxon>Pseudomonadati</taxon>
        <taxon>Caldisericota/Cryosericota group</taxon>
        <taxon>Caldisericota</taxon>
        <taxon>Caldisericia</taxon>
        <taxon>Caldisericales</taxon>
        <taxon>Caldisericaceae</taxon>
        <taxon>Caldisericum</taxon>
    </lineage>
</organism>
<dbReference type="EMBL" id="DTHV01000016">
    <property type="protein sequence ID" value="HGW59910.1"/>
    <property type="molecule type" value="Genomic_DNA"/>
</dbReference>
<proteinExistence type="predicted"/>
<dbReference type="PANTHER" id="PTHR42957:SF1">
    <property type="entry name" value="HELICASE MJ1565-RELATED"/>
    <property type="match status" value="1"/>
</dbReference>
<name>A0A7C4TWX3_9BACT</name>
<dbReference type="Pfam" id="PF09378">
    <property type="entry name" value="HAS-barrel"/>
    <property type="match status" value="1"/>
</dbReference>
<dbReference type="InterPro" id="IPR018538">
    <property type="entry name" value="HerA_barrel_dom"/>
</dbReference>
<sequence>MNDNTVNKNRGVGYITGGAFSEGLTFKLDRHIPTENVRIGDFVVVEGKNEDFLCEVDDIRLKTTTDEVFFEPIEEKDELERLAVSSFVYSEVSIFPYVTFSKTDSKTFSRSVKTLPSHFSLVRKANDEDLRRLIPEENAFYIGTPLTTNAPVYIDLTKLSMRNAGLFGITGSGKSFLARMLFAGLIKKRISTLLIFDMHNEHGKSIIDEQNNMLVSLAGLFPSEVKIYDVDSSNKDAANFIVIPYMYIEPEDLELVSDLLDFSPKSLETLEIVALKKKDYMHFLIEAYPALGSEERDRVIEELNVNLESLNALSRHLQKLKRLAFLKDSEETSSIDSIMKDLSHGVSVVVQFSGAYKDDKLVYYLVSNILTRRIYEKFSNFHEEDKNPKRITIAVEEAHKFLSRQYQMKNVFGKIAREMRKFNVTLFIIDQRPSEIDPEVLSQIGTRLVMELKDEHDIEAVFQGASHSKRLMKLLSTLEQGQALVFGYAVPLPLPVNVRKYDRNFIEEIRTLKNNTNPIEDIY</sequence>